<evidence type="ECO:0000313" key="2">
    <source>
        <dbReference type="Proteomes" id="UP000325577"/>
    </source>
</evidence>
<protein>
    <submittedName>
        <fullName evidence="1">Uncharacterized protein</fullName>
    </submittedName>
</protein>
<organism evidence="1 2">
    <name type="scientific">Nyssa sinensis</name>
    <dbReference type="NCBI Taxonomy" id="561372"/>
    <lineage>
        <taxon>Eukaryota</taxon>
        <taxon>Viridiplantae</taxon>
        <taxon>Streptophyta</taxon>
        <taxon>Embryophyta</taxon>
        <taxon>Tracheophyta</taxon>
        <taxon>Spermatophyta</taxon>
        <taxon>Magnoliopsida</taxon>
        <taxon>eudicotyledons</taxon>
        <taxon>Gunneridae</taxon>
        <taxon>Pentapetalae</taxon>
        <taxon>asterids</taxon>
        <taxon>Cornales</taxon>
        <taxon>Nyssaceae</taxon>
        <taxon>Nyssa</taxon>
    </lineage>
</organism>
<keyword evidence="2" id="KW-1185">Reference proteome</keyword>
<reference evidence="1 2" key="1">
    <citation type="submission" date="2019-09" db="EMBL/GenBank/DDBJ databases">
        <title>A chromosome-level genome assembly of the Chinese tupelo Nyssa sinensis.</title>
        <authorList>
            <person name="Yang X."/>
            <person name="Kang M."/>
            <person name="Yang Y."/>
            <person name="Xiong H."/>
            <person name="Wang M."/>
            <person name="Zhang Z."/>
            <person name="Wang Z."/>
            <person name="Wu H."/>
            <person name="Ma T."/>
            <person name="Liu J."/>
            <person name="Xi Z."/>
        </authorList>
    </citation>
    <scope>NUCLEOTIDE SEQUENCE [LARGE SCALE GENOMIC DNA]</scope>
    <source>
        <strain evidence="1">J267</strain>
        <tissue evidence="1">Leaf</tissue>
    </source>
</reference>
<dbReference type="Proteomes" id="UP000325577">
    <property type="component" value="Linkage Group LG5"/>
</dbReference>
<dbReference type="AlphaFoldDB" id="A0A5J4ZVL7"/>
<dbReference type="EMBL" id="CM018048">
    <property type="protein sequence ID" value="KAA8521462.1"/>
    <property type="molecule type" value="Genomic_DNA"/>
</dbReference>
<proteinExistence type="predicted"/>
<accession>A0A5J4ZVL7</accession>
<evidence type="ECO:0000313" key="1">
    <source>
        <dbReference type="EMBL" id="KAA8521462.1"/>
    </source>
</evidence>
<sequence>MQSQRHLGPVVADVAVDREVDTVEVRNTIPNEDCLVDQTPPQYYRDPTPPRLFYCDPGASSSSDFPPPITRGDLEEYFQQLWMDLFISVLQELSTHRTHIQTSPLIPLLLECLSDHVVRIYLY</sequence>
<gene>
    <name evidence="1" type="ORF">F0562_012128</name>
</gene>
<name>A0A5J4ZVL7_9ASTE</name>